<dbReference type="InterPro" id="IPR021765">
    <property type="entry name" value="UstYa-like"/>
</dbReference>
<keyword evidence="4" id="KW-1185">Reference proteome</keyword>
<dbReference type="EMBL" id="JAXOVC010000016">
    <property type="protein sequence ID" value="KAK4493601.1"/>
    <property type="molecule type" value="Genomic_DNA"/>
</dbReference>
<evidence type="ECO:0000256" key="1">
    <source>
        <dbReference type="ARBA" id="ARBA00004685"/>
    </source>
</evidence>
<name>A0ABR0DXB1_ZASCE</name>
<proteinExistence type="inferred from homology"/>
<evidence type="ECO:0000256" key="2">
    <source>
        <dbReference type="ARBA" id="ARBA00035112"/>
    </source>
</evidence>
<organism evidence="3 4">
    <name type="scientific">Zasmidium cellare</name>
    <name type="common">Wine cellar mold</name>
    <name type="synonym">Racodium cellare</name>
    <dbReference type="NCBI Taxonomy" id="395010"/>
    <lineage>
        <taxon>Eukaryota</taxon>
        <taxon>Fungi</taxon>
        <taxon>Dikarya</taxon>
        <taxon>Ascomycota</taxon>
        <taxon>Pezizomycotina</taxon>
        <taxon>Dothideomycetes</taxon>
        <taxon>Dothideomycetidae</taxon>
        <taxon>Mycosphaerellales</taxon>
        <taxon>Mycosphaerellaceae</taxon>
        <taxon>Zasmidium</taxon>
    </lineage>
</organism>
<sequence>MTYSPVQSEIEYVVKTFDHNLVNSPVEFQDPETVDQAWASLYDVSGATALSAEEARRIPNVTIGSGQGDSKEYLVQLGVFHQLHCLPTTADARNQDVMRYALEPFYGLKNDSLARLQANGGIRQRKQLPKQRRQITPLEELQNDPRPWKRIGNVKHLNHCLTALRQAIMCHSDVSVLVWQWFDPVEENAPDPFDELTPYNVPYTNVPHTCRNFDKISDWAKARRPASLPDFTKKPEENGFSIVTWP</sequence>
<reference evidence="3 4" key="1">
    <citation type="journal article" date="2023" name="G3 (Bethesda)">
        <title>A chromosome-level genome assembly of Zasmidium syzygii isolated from banana leaves.</title>
        <authorList>
            <person name="van Westerhoven A.C."/>
            <person name="Mehrabi R."/>
            <person name="Talebi R."/>
            <person name="Steentjes M.B.F."/>
            <person name="Corcolon B."/>
            <person name="Chong P.A."/>
            <person name="Kema G.H.J."/>
            <person name="Seidl M.F."/>
        </authorList>
    </citation>
    <scope>NUCLEOTIDE SEQUENCE [LARGE SCALE GENOMIC DNA]</scope>
    <source>
        <strain evidence="3 4">P124</strain>
    </source>
</reference>
<evidence type="ECO:0000313" key="4">
    <source>
        <dbReference type="Proteomes" id="UP001305779"/>
    </source>
</evidence>
<dbReference type="Pfam" id="PF11807">
    <property type="entry name" value="UstYa"/>
    <property type="match status" value="1"/>
</dbReference>
<accession>A0ABR0DXB1</accession>
<dbReference type="PANTHER" id="PTHR33365:SF4">
    <property type="entry name" value="CYCLOCHLOROTINE BIOSYNTHESIS PROTEIN O"/>
    <property type="match status" value="1"/>
</dbReference>
<comment type="similarity">
    <text evidence="2">Belongs to the ustYa family.</text>
</comment>
<protein>
    <submittedName>
        <fullName evidence="3">Uncharacterized protein</fullName>
    </submittedName>
</protein>
<comment type="pathway">
    <text evidence="1">Mycotoxin biosynthesis.</text>
</comment>
<dbReference type="Proteomes" id="UP001305779">
    <property type="component" value="Unassembled WGS sequence"/>
</dbReference>
<dbReference type="PANTHER" id="PTHR33365">
    <property type="entry name" value="YALI0B05434P"/>
    <property type="match status" value="1"/>
</dbReference>
<gene>
    <name evidence="3" type="ORF">PRZ48_015268</name>
</gene>
<evidence type="ECO:0000313" key="3">
    <source>
        <dbReference type="EMBL" id="KAK4493601.1"/>
    </source>
</evidence>
<comment type="caution">
    <text evidence="3">The sequence shown here is derived from an EMBL/GenBank/DDBJ whole genome shotgun (WGS) entry which is preliminary data.</text>
</comment>